<dbReference type="Proteomes" id="UP000239494">
    <property type="component" value="Unassembled WGS sequence"/>
</dbReference>
<dbReference type="EMBL" id="PVTF01000005">
    <property type="protein sequence ID" value="PRY41352.1"/>
    <property type="molecule type" value="Genomic_DNA"/>
</dbReference>
<dbReference type="InterPro" id="IPR029058">
    <property type="entry name" value="AB_hydrolase_fold"/>
</dbReference>
<sequence>MHPARFTTKTSSDGVTEQDFTIGEVPGVLWSPTSSSTPTPLVLLGHSGNTHKRTPAVVGLARRLVTDGGFAVAALDAPGHGDRPRSASDERRIAALRRLTPGQPIGPVVERLAADIADRAVPEWQATLDALLELPELEGPIGYHGMDTATAVGMRLTAVDPRVTAAVFGQFWSDTLTGTAERITVPVEVVLQWDDTRIDRHHGLALFDAFASREKSLHANAGAYQDVPAFETDSAVRFFTRHLRRTTAA</sequence>
<evidence type="ECO:0000313" key="1">
    <source>
        <dbReference type="EMBL" id="PRY41352.1"/>
    </source>
</evidence>
<dbReference type="OrthoDB" id="4158640at2"/>
<reference evidence="1 2" key="1">
    <citation type="submission" date="2018-03" db="EMBL/GenBank/DDBJ databases">
        <title>Genomic Encyclopedia of Archaeal and Bacterial Type Strains, Phase II (KMG-II): from individual species to whole genera.</title>
        <authorList>
            <person name="Goeker M."/>
        </authorList>
    </citation>
    <scope>NUCLEOTIDE SEQUENCE [LARGE SCALE GENOMIC DNA]</scope>
    <source>
        <strain evidence="1 2">DSM 44720</strain>
    </source>
</reference>
<comment type="caution">
    <text evidence="1">The sequence shown here is derived from an EMBL/GenBank/DDBJ whole genome shotgun (WGS) entry which is preliminary data.</text>
</comment>
<name>A0A2T0T6U6_9PSEU</name>
<proteinExistence type="predicted"/>
<evidence type="ECO:0008006" key="3">
    <source>
        <dbReference type="Google" id="ProtNLM"/>
    </source>
</evidence>
<evidence type="ECO:0000313" key="2">
    <source>
        <dbReference type="Proteomes" id="UP000239494"/>
    </source>
</evidence>
<protein>
    <recommendedName>
        <fullName evidence="3">Alpha/beta hydrolase family protein</fullName>
    </recommendedName>
</protein>
<dbReference type="Gene3D" id="3.40.50.1820">
    <property type="entry name" value="alpha/beta hydrolase"/>
    <property type="match status" value="1"/>
</dbReference>
<accession>A0A2T0T6U6</accession>
<dbReference type="AlphaFoldDB" id="A0A2T0T6U6"/>
<gene>
    <name evidence="1" type="ORF">CLV43_105110</name>
</gene>
<keyword evidence="2" id="KW-1185">Reference proteome</keyword>
<dbReference type="SUPFAM" id="SSF53474">
    <property type="entry name" value="alpha/beta-Hydrolases"/>
    <property type="match status" value="1"/>
</dbReference>
<organism evidence="1 2">
    <name type="scientific">Umezawaea tangerina</name>
    <dbReference type="NCBI Taxonomy" id="84725"/>
    <lineage>
        <taxon>Bacteria</taxon>
        <taxon>Bacillati</taxon>
        <taxon>Actinomycetota</taxon>
        <taxon>Actinomycetes</taxon>
        <taxon>Pseudonocardiales</taxon>
        <taxon>Pseudonocardiaceae</taxon>
        <taxon>Umezawaea</taxon>
    </lineage>
</organism>
<dbReference type="RefSeq" id="WP_106188393.1">
    <property type="nucleotide sequence ID" value="NZ_PVTF01000005.1"/>
</dbReference>